<dbReference type="PANTHER" id="PTHR43048:SF3">
    <property type="entry name" value="METHYLMALONYL-COA EPIMERASE, MITOCHONDRIAL"/>
    <property type="match status" value="1"/>
</dbReference>
<comment type="caution">
    <text evidence="4">The sequence shown here is derived from an EMBL/GenBank/DDBJ whole genome shotgun (WGS) entry which is preliminary data.</text>
</comment>
<organism evidence="4 5">
    <name type="scientific">Flavobacterium hankyongi</name>
    <dbReference type="NCBI Taxonomy" id="1176532"/>
    <lineage>
        <taxon>Bacteria</taxon>
        <taxon>Pseudomonadati</taxon>
        <taxon>Bacteroidota</taxon>
        <taxon>Flavobacteriia</taxon>
        <taxon>Flavobacteriales</taxon>
        <taxon>Flavobacteriaceae</taxon>
        <taxon>Flavobacterium</taxon>
    </lineage>
</organism>
<dbReference type="InterPro" id="IPR037523">
    <property type="entry name" value="VOC_core"/>
</dbReference>
<proteinExistence type="inferred from homology"/>
<dbReference type="InterPro" id="IPR029068">
    <property type="entry name" value="Glyas_Bleomycin-R_OHBP_Dase"/>
</dbReference>
<dbReference type="Gene3D" id="3.10.180.10">
    <property type="entry name" value="2,3-Dihydroxybiphenyl 1,2-Dioxygenase, domain 1"/>
    <property type="match status" value="1"/>
</dbReference>
<sequence>MRKIEHIGIAVKNLNESNKLFEKLFGSPAYKEEEVESEGVKTSFFMNGPNKIELLEATNTESPIAKFIEKKGEGIHHIAFDIENIYTEVERLKDEGFVILNETPKKGADNKLVVFLHPKTTNGVLIELCQEIAD</sequence>
<dbReference type="InterPro" id="IPR051785">
    <property type="entry name" value="MMCE/EMCE_epimerase"/>
</dbReference>
<evidence type="ECO:0000313" key="4">
    <source>
        <dbReference type="EMBL" id="GAA4762770.1"/>
    </source>
</evidence>
<protein>
    <submittedName>
        <fullName evidence="4">Methylmalonyl-CoA epimerase</fullName>
    </submittedName>
</protein>
<accession>A0ABP8ZPV4</accession>
<keyword evidence="2" id="KW-0479">Metal-binding</keyword>
<evidence type="ECO:0000313" key="5">
    <source>
        <dbReference type="Proteomes" id="UP001500141"/>
    </source>
</evidence>
<dbReference type="Proteomes" id="UP001500141">
    <property type="component" value="Unassembled WGS sequence"/>
</dbReference>
<feature type="domain" description="VOC" evidence="3">
    <location>
        <begin position="3"/>
        <end position="131"/>
    </location>
</feature>
<dbReference type="Pfam" id="PF13669">
    <property type="entry name" value="Glyoxalase_4"/>
    <property type="match status" value="1"/>
</dbReference>
<dbReference type="RefSeq" id="WP_264543823.1">
    <property type="nucleotide sequence ID" value="NZ_BAABIP010000007.1"/>
</dbReference>
<dbReference type="EMBL" id="BAABIP010000007">
    <property type="protein sequence ID" value="GAA4762770.1"/>
    <property type="molecule type" value="Genomic_DNA"/>
</dbReference>
<evidence type="ECO:0000259" key="3">
    <source>
        <dbReference type="PROSITE" id="PS51819"/>
    </source>
</evidence>
<dbReference type="PROSITE" id="PS51819">
    <property type="entry name" value="VOC"/>
    <property type="match status" value="1"/>
</dbReference>
<dbReference type="NCBIfam" id="TIGR03081">
    <property type="entry name" value="metmalonyl_epim"/>
    <property type="match status" value="1"/>
</dbReference>
<dbReference type="PANTHER" id="PTHR43048">
    <property type="entry name" value="METHYLMALONYL-COA EPIMERASE"/>
    <property type="match status" value="1"/>
</dbReference>
<evidence type="ECO:0000256" key="2">
    <source>
        <dbReference type="ARBA" id="ARBA00022723"/>
    </source>
</evidence>
<evidence type="ECO:0000256" key="1">
    <source>
        <dbReference type="ARBA" id="ARBA00009308"/>
    </source>
</evidence>
<keyword evidence="5" id="KW-1185">Reference proteome</keyword>
<dbReference type="InterPro" id="IPR017515">
    <property type="entry name" value="MeMalonyl-CoA_epimerase"/>
</dbReference>
<reference evidence="5" key="1">
    <citation type="journal article" date="2019" name="Int. J. Syst. Evol. Microbiol.">
        <title>The Global Catalogue of Microorganisms (GCM) 10K type strain sequencing project: providing services to taxonomists for standard genome sequencing and annotation.</title>
        <authorList>
            <consortium name="The Broad Institute Genomics Platform"/>
            <consortium name="The Broad Institute Genome Sequencing Center for Infectious Disease"/>
            <person name="Wu L."/>
            <person name="Ma J."/>
        </authorList>
    </citation>
    <scope>NUCLEOTIDE SEQUENCE [LARGE SCALE GENOMIC DNA]</scope>
    <source>
        <strain evidence="5">JCM 18198</strain>
    </source>
</reference>
<dbReference type="SUPFAM" id="SSF54593">
    <property type="entry name" value="Glyoxalase/Bleomycin resistance protein/Dihydroxybiphenyl dioxygenase"/>
    <property type="match status" value="1"/>
</dbReference>
<name>A0ABP8ZPV4_9FLAO</name>
<gene>
    <name evidence="4" type="primary">mce</name>
    <name evidence="4" type="ORF">GCM10023230_10170</name>
</gene>
<dbReference type="CDD" id="cd07249">
    <property type="entry name" value="MMCE"/>
    <property type="match status" value="1"/>
</dbReference>
<comment type="similarity">
    <text evidence="1">Belongs to the methylmalonyl-CoA epimerase family.</text>
</comment>